<evidence type="ECO:0000313" key="2">
    <source>
        <dbReference type="Proteomes" id="UP000789704"/>
    </source>
</evidence>
<organism evidence="1 2">
    <name type="scientific">Paraburkholderia saeva</name>
    <dbReference type="NCBI Taxonomy" id="2777537"/>
    <lineage>
        <taxon>Bacteria</taxon>
        <taxon>Pseudomonadati</taxon>
        <taxon>Pseudomonadota</taxon>
        <taxon>Betaproteobacteria</taxon>
        <taxon>Burkholderiales</taxon>
        <taxon>Burkholderiaceae</taxon>
        <taxon>Paraburkholderia</taxon>
    </lineage>
</organism>
<gene>
    <name evidence="1" type="ORF">LMG31841_00689</name>
</gene>
<protein>
    <submittedName>
        <fullName evidence="1">Uncharacterized protein</fullName>
    </submittedName>
</protein>
<dbReference type="EMBL" id="CAJQZC010000001">
    <property type="protein sequence ID" value="CAG4888517.1"/>
    <property type="molecule type" value="Genomic_DNA"/>
</dbReference>
<sequence>MDRPTPARSGSFQATLIDQDIAHIARVMRPALQGDLGGPILPASYWRQRLHTLLDADFLTKGQLRAIDSLLLQLEHFLLRNHPPAIHALVAANANTMTPGATCTAQG</sequence>
<reference evidence="1" key="1">
    <citation type="submission" date="2021-04" db="EMBL/GenBank/DDBJ databases">
        <authorList>
            <person name="Vanwijnsberghe S."/>
        </authorList>
    </citation>
    <scope>NUCLEOTIDE SEQUENCE</scope>
    <source>
        <strain evidence="1">LMG 31841</strain>
    </source>
</reference>
<dbReference type="AlphaFoldDB" id="A0A9N8RTF9"/>
<dbReference type="Proteomes" id="UP000789704">
    <property type="component" value="Unassembled WGS sequence"/>
</dbReference>
<accession>A0A9N8RTF9</accession>
<comment type="caution">
    <text evidence="1">The sequence shown here is derived from an EMBL/GenBank/DDBJ whole genome shotgun (WGS) entry which is preliminary data.</text>
</comment>
<keyword evidence="2" id="KW-1185">Reference proteome</keyword>
<name>A0A9N8RTF9_9BURK</name>
<dbReference type="RefSeq" id="WP_228874732.1">
    <property type="nucleotide sequence ID" value="NZ_CAJQYX010000010.1"/>
</dbReference>
<proteinExistence type="predicted"/>
<evidence type="ECO:0000313" key="1">
    <source>
        <dbReference type="EMBL" id="CAG4888517.1"/>
    </source>
</evidence>